<accession>A0A2T0B194</accession>
<keyword evidence="1" id="KW-0812">Transmembrane</keyword>
<protein>
    <submittedName>
        <fullName evidence="2">Uncharacterized protein</fullName>
    </submittedName>
</protein>
<keyword evidence="3" id="KW-1185">Reference proteome</keyword>
<dbReference type="Proteomes" id="UP000239706">
    <property type="component" value="Unassembled WGS sequence"/>
</dbReference>
<keyword evidence="1" id="KW-1133">Transmembrane helix</keyword>
<evidence type="ECO:0000256" key="1">
    <source>
        <dbReference type="SAM" id="Phobius"/>
    </source>
</evidence>
<organism evidence="2 3">
    <name type="scientific">Clostridium liquoris</name>
    <dbReference type="NCBI Taxonomy" id="1289519"/>
    <lineage>
        <taxon>Bacteria</taxon>
        <taxon>Bacillati</taxon>
        <taxon>Bacillota</taxon>
        <taxon>Clostridia</taxon>
        <taxon>Eubacteriales</taxon>
        <taxon>Clostridiaceae</taxon>
        <taxon>Clostridium</taxon>
    </lineage>
</organism>
<name>A0A2T0B194_9CLOT</name>
<sequence length="56" mass="6510">MSKFKKLLFTLLFILLIEIILIYLGYKNSTTNIINFNVCKSEKTTIMLLDIILKAN</sequence>
<keyword evidence="1" id="KW-0472">Membrane</keyword>
<dbReference type="EMBL" id="PVXO01000065">
    <property type="protein sequence ID" value="PRR77391.1"/>
    <property type="molecule type" value="Genomic_DNA"/>
</dbReference>
<dbReference type="AlphaFoldDB" id="A0A2T0B194"/>
<evidence type="ECO:0000313" key="3">
    <source>
        <dbReference type="Proteomes" id="UP000239706"/>
    </source>
</evidence>
<reference evidence="2 3" key="1">
    <citation type="submission" date="2018-03" db="EMBL/GenBank/DDBJ databases">
        <title>Genome sequence of Clostridium liquoris DSM 100320.</title>
        <authorList>
            <person name="Poehlein A."/>
            <person name="Daniel R."/>
        </authorList>
    </citation>
    <scope>NUCLEOTIDE SEQUENCE [LARGE SCALE GENOMIC DNA]</scope>
    <source>
        <strain evidence="2 3">DSM 100320</strain>
    </source>
</reference>
<feature type="transmembrane region" description="Helical" evidence="1">
    <location>
        <begin position="7"/>
        <end position="26"/>
    </location>
</feature>
<comment type="caution">
    <text evidence="2">The sequence shown here is derived from an EMBL/GenBank/DDBJ whole genome shotgun (WGS) entry which is preliminary data.</text>
</comment>
<evidence type="ECO:0000313" key="2">
    <source>
        <dbReference type="EMBL" id="PRR77391.1"/>
    </source>
</evidence>
<gene>
    <name evidence="2" type="ORF">CLLI_23750</name>
</gene>
<proteinExistence type="predicted"/>
<dbReference type="RefSeq" id="WP_170063723.1">
    <property type="nucleotide sequence ID" value="NZ_PVXO01000065.1"/>
</dbReference>